<dbReference type="Gene3D" id="1.20.1050.10">
    <property type="match status" value="1"/>
</dbReference>
<dbReference type="InterPro" id="IPR010987">
    <property type="entry name" value="Glutathione-S-Trfase_C-like"/>
</dbReference>
<accession>A0A7S3X399</accession>
<dbReference type="PANTHER" id="PTHR43986:SF1">
    <property type="entry name" value="ELONGATION FACTOR 1-GAMMA"/>
    <property type="match status" value="1"/>
</dbReference>
<evidence type="ECO:0000259" key="6">
    <source>
        <dbReference type="PROSITE" id="PS50405"/>
    </source>
</evidence>
<organism evidence="7">
    <name type="scientific">Strombidinopsis acuminata</name>
    <dbReference type="NCBI Taxonomy" id="141414"/>
    <lineage>
        <taxon>Eukaryota</taxon>
        <taxon>Sar</taxon>
        <taxon>Alveolata</taxon>
        <taxon>Ciliophora</taxon>
        <taxon>Intramacronucleata</taxon>
        <taxon>Spirotrichea</taxon>
        <taxon>Choreotrichia</taxon>
        <taxon>Choreotrichida</taxon>
        <taxon>Strombidinopsidae</taxon>
        <taxon>Strombidinopsis</taxon>
    </lineage>
</organism>
<dbReference type="InterPro" id="IPR004046">
    <property type="entry name" value="GST_C"/>
</dbReference>
<proteinExistence type="predicted"/>
<feature type="domain" description="GST C-terminal" evidence="6">
    <location>
        <begin position="1"/>
        <end position="65"/>
    </location>
</feature>
<dbReference type="Pfam" id="PF00647">
    <property type="entry name" value="EF1G"/>
    <property type="match status" value="1"/>
</dbReference>
<keyword evidence="1 3" id="KW-0251">Elongation factor</keyword>
<dbReference type="InterPro" id="IPR036282">
    <property type="entry name" value="Glutathione-S-Trfase_C_sf"/>
</dbReference>
<dbReference type="PANTHER" id="PTHR43986">
    <property type="entry name" value="ELONGATION FACTOR 1-GAMMA"/>
    <property type="match status" value="1"/>
</dbReference>
<dbReference type="SMART" id="SM01183">
    <property type="entry name" value="EF1G"/>
    <property type="match status" value="1"/>
</dbReference>
<evidence type="ECO:0000259" key="5">
    <source>
        <dbReference type="PROSITE" id="PS50040"/>
    </source>
</evidence>
<dbReference type="PROSITE" id="PS50405">
    <property type="entry name" value="GST_CTER"/>
    <property type="match status" value="1"/>
</dbReference>
<protein>
    <submittedName>
        <fullName evidence="7">Uncharacterized protein</fullName>
    </submittedName>
</protein>
<keyword evidence="2 3" id="KW-0648">Protein biosynthesis</keyword>
<dbReference type="Gene3D" id="3.30.70.1010">
    <property type="entry name" value="Translation elongation factor EF1B, gamma chain, conserved domain"/>
    <property type="match status" value="1"/>
</dbReference>
<dbReference type="InterPro" id="IPR050802">
    <property type="entry name" value="EF-GSTs"/>
</dbReference>
<dbReference type="EMBL" id="HBIQ01092432">
    <property type="protein sequence ID" value="CAE0591972.1"/>
    <property type="molecule type" value="Transcribed_RNA"/>
</dbReference>
<reference evidence="7" key="1">
    <citation type="submission" date="2021-01" db="EMBL/GenBank/DDBJ databases">
        <authorList>
            <person name="Corre E."/>
            <person name="Pelletier E."/>
            <person name="Niang G."/>
            <person name="Scheremetjew M."/>
            <person name="Finn R."/>
            <person name="Kale V."/>
            <person name="Holt S."/>
            <person name="Cochrane G."/>
            <person name="Meng A."/>
            <person name="Brown T."/>
            <person name="Cohen L."/>
        </authorList>
    </citation>
    <scope>NUCLEOTIDE SEQUENCE</scope>
    <source>
        <strain evidence="7">SPMC142</strain>
    </source>
</reference>
<feature type="compositionally biased region" description="Basic and acidic residues" evidence="4">
    <location>
        <begin position="83"/>
        <end position="96"/>
    </location>
</feature>
<evidence type="ECO:0000256" key="1">
    <source>
        <dbReference type="ARBA" id="ARBA00022768"/>
    </source>
</evidence>
<gene>
    <name evidence="7" type="ORF">SACU0126_LOCUS29446</name>
</gene>
<dbReference type="GO" id="GO:0003746">
    <property type="term" value="F:translation elongation factor activity"/>
    <property type="evidence" value="ECO:0007669"/>
    <property type="project" value="UniProtKB-UniRule"/>
</dbReference>
<evidence type="ECO:0000256" key="4">
    <source>
        <dbReference type="SAM" id="MobiDB-lite"/>
    </source>
</evidence>
<dbReference type="SUPFAM" id="SSF89942">
    <property type="entry name" value="eEF1-gamma domain"/>
    <property type="match status" value="1"/>
</dbReference>
<dbReference type="PROSITE" id="PS50040">
    <property type="entry name" value="EF1G_C"/>
    <property type="match status" value="1"/>
</dbReference>
<dbReference type="Pfam" id="PF00043">
    <property type="entry name" value="GST_C"/>
    <property type="match status" value="1"/>
</dbReference>
<dbReference type="GO" id="GO:0005737">
    <property type="term" value="C:cytoplasm"/>
    <property type="evidence" value="ECO:0007669"/>
    <property type="project" value="TreeGrafter"/>
</dbReference>
<feature type="region of interest" description="Disordered" evidence="4">
    <location>
        <begin position="69"/>
        <end position="99"/>
    </location>
</feature>
<dbReference type="SUPFAM" id="SSF47616">
    <property type="entry name" value="GST C-terminal domain-like"/>
    <property type="match status" value="1"/>
</dbReference>
<dbReference type="InterPro" id="IPR001662">
    <property type="entry name" value="EF1B_G_C"/>
</dbReference>
<evidence type="ECO:0000313" key="7">
    <source>
        <dbReference type="EMBL" id="CAE0591972.1"/>
    </source>
</evidence>
<evidence type="ECO:0000256" key="2">
    <source>
        <dbReference type="ARBA" id="ARBA00022917"/>
    </source>
</evidence>
<dbReference type="AlphaFoldDB" id="A0A7S3X399"/>
<name>A0A7S3X399_9SPIT</name>
<feature type="domain" description="EF-1-gamma C-terminal" evidence="5">
    <location>
        <begin position="94"/>
        <end position="256"/>
    </location>
</feature>
<dbReference type="GO" id="GO:0005634">
    <property type="term" value="C:nucleus"/>
    <property type="evidence" value="ECO:0007669"/>
    <property type="project" value="TreeGrafter"/>
</dbReference>
<sequence length="256" mass="29215">MGDNVSVADIVLVSMFMTPFQTVLDAGFRKAMAKAAAWFERVCALPEFVAAFGHVRACAKPLKPLLIPEEKKKPEPKPQAAAKPKEEKKEEKKDINPLDALPPTKFDLFNFKTYFVNVPDKKGEGIDETLKQVDFDGFAFWFIHYDKYGSEGQVLYKTDNLLNGFMQRIDHFKKHAFARHAVIGEEGNYDIEGVWLFRGTVIPQEMIDHPQFEYYEHRKMDPVNNAADNKLLREFWGGAVGTEANGKKICTLAWHK</sequence>
<dbReference type="InterPro" id="IPR036433">
    <property type="entry name" value="EF1B_G_C_sf"/>
</dbReference>
<evidence type="ECO:0000256" key="3">
    <source>
        <dbReference type="PROSITE-ProRule" id="PRU00519"/>
    </source>
</evidence>